<evidence type="ECO:0000256" key="1">
    <source>
        <dbReference type="ARBA" id="ARBA00004123"/>
    </source>
</evidence>
<dbReference type="STRING" id="312017.I7MN28"/>
<evidence type="ECO:0000256" key="4">
    <source>
        <dbReference type="ARBA" id="ARBA00023242"/>
    </source>
</evidence>
<keyword evidence="3" id="KW-0804">Transcription</keyword>
<dbReference type="GeneID" id="7827596"/>
<dbReference type="HOGENOM" id="CLU_071116_2_1_1"/>
<evidence type="ECO:0000313" key="7">
    <source>
        <dbReference type="Proteomes" id="UP000009168"/>
    </source>
</evidence>
<dbReference type="eggNOG" id="KOG4137">
    <property type="taxonomic scope" value="Eukaryota"/>
</dbReference>
<dbReference type="InterPro" id="IPR029525">
    <property type="entry name" value="INO80C/Ies6"/>
</dbReference>
<keyword evidence="4" id="KW-0539">Nucleus</keyword>
<evidence type="ECO:0000259" key="5">
    <source>
        <dbReference type="SMART" id="SM00993"/>
    </source>
</evidence>
<feature type="domain" description="Vps72/YL1 C-terminal" evidence="5">
    <location>
        <begin position="64"/>
        <end position="93"/>
    </location>
</feature>
<dbReference type="AlphaFoldDB" id="I7MN28"/>
<dbReference type="Proteomes" id="UP000009168">
    <property type="component" value="Unassembled WGS sequence"/>
</dbReference>
<dbReference type="InParanoid" id="I7MN28"/>
<dbReference type="InterPro" id="IPR013272">
    <property type="entry name" value="Vps72/YL1_C"/>
</dbReference>
<dbReference type="GO" id="GO:0006338">
    <property type="term" value="P:chromatin remodeling"/>
    <property type="evidence" value="ECO:0007669"/>
    <property type="project" value="InterPro"/>
</dbReference>
<dbReference type="OMA" id="LPTHMKF"/>
<dbReference type="Pfam" id="PF08265">
    <property type="entry name" value="YL1_C"/>
    <property type="match status" value="1"/>
</dbReference>
<keyword evidence="7" id="KW-1185">Reference proteome</keyword>
<evidence type="ECO:0000256" key="3">
    <source>
        <dbReference type="ARBA" id="ARBA00023163"/>
    </source>
</evidence>
<dbReference type="PANTHER" id="PTHR31200">
    <property type="entry name" value="INO80 COMPLEX SUBUNIT C"/>
    <property type="match status" value="1"/>
</dbReference>
<reference evidence="7" key="1">
    <citation type="journal article" date="2006" name="PLoS Biol.">
        <title>Macronuclear genome sequence of the ciliate Tetrahymena thermophila, a model eukaryote.</title>
        <authorList>
            <person name="Eisen J.A."/>
            <person name="Coyne R.S."/>
            <person name="Wu M."/>
            <person name="Wu D."/>
            <person name="Thiagarajan M."/>
            <person name="Wortman J.R."/>
            <person name="Badger J.H."/>
            <person name="Ren Q."/>
            <person name="Amedeo P."/>
            <person name="Jones K.M."/>
            <person name="Tallon L.J."/>
            <person name="Delcher A.L."/>
            <person name="Salzberg S.L."/>
            <person name="Silva J.C."/>
            <person name="Haas B.J."/>
            <person name="Majoros W.H."/>
            <person name="Farzad M."/>
            <person name="Carlton J.M."/>
            <person name="Smith R.K. Jr."/>
            <person name="Garg J."/>
            <person name="Pearlman R.E."/>
            <person name="Karrer K.M."/>
            <person name="Sun L."/>
            <person name="Manning G."/>
            <person name="Elde N.C."/>
            <person name="Turkewitz A.P."/>
            <person name="Asai D.J."/>
            <person name="Wilkes D.E."/>
            <person name="Wang Y."/>
            <person name="Cai H."/>
            <person name="Collins K."/>
            <person name="Stewart B.A."/>
            <person name="Lee S.R."/>
            <person name="Wilamowska K."/>
            <person name="Weinberg Z."/>
            <person name="Ruzzo W.L."/>
            <person name="Wloga D."/>
            <person name="Gaertig J."/>
            <person name="Frankel J."/>
            <person name="Tsao C.-C."/>
            <person name="Gorovsky M.A."/>
            <person name="Keeling P.J."/>
            <person name="Waller R.F."/>
            <person name="Patron N.J."/>
            <person name="Cherry J.M."/>
            <person name="Stover N.A."/>
            <person name="Krieger C.J."/>
            <person name="del Toro C."/>
            <person name="Ryder H.F."/>
            <person name="Williamson S.C."/>
            <person name="Barbeau R.A."/>
            <person name="Hamilton E.P."/>
            <person name="Orias E."/>
        </authorList>
    </citation>
    <scope>NUCLEOTIDE SEQUENCE [LARGE SCALE GENOMIC DNA]</scope>
    <source>
        <strain evidence="7">SB210</strain>
    </source>
</reference>
<organism evidence="6 7">
    <name type="scientific">Tetrahymena thermophila (strain SB210)</name>
    <dbReference type="NCBI Taxonomy" id="312017"/>
    <lineage>
        <taxon>Eukaryota</taxon>
        <taxon>Sar</taxon>
        <taxon>Alveolata</taxon>
        <taxon>Ciliophora</taxon>
        <taxon>Intramacronucleata</taxon>
        <taxon>Oligohymenophorea</taxon>
        <taxon>Hymenostomatida</taxon>
        <taxon>Tetrahymenina</taxon>
        <taxon>Tetrahymenidae</taxon>
        <taxon>Tetrahymena</taxon>
    </lineage>
</organism>
<dbReference type="EMBL" id="GG662209">
    <property type="protein sequence ID" value="EAS07791.3"/>
    <property type="molecule type" value="Genomic_DNA"/>
</dbReference>
<dbReference type="SMART" id="SM00993">
    <property type="entry name" value="YL1_C"/>
    <property type="match status" value="1"/>
</dbReference>
<accession>I7MN28</accession>
<dbReference type="RefSeq" id="XP_001028033.3">
    <property type="nucleotide sequence ID" value="XM_001028033.3"/>
</dbReference>
<keyword evidence="2" id="KW-0805">Transcription regulation</keyword>
<evidence type="ECO:0000256" key="2">
    <source>
        <dbReference type="ARBA" id="ARBA00023015"/>
    </source>
</evidence>
<dbReference type="KEGG" id="tet:TTHERM_00526220"/>
<dbReference type="PANTHER" id="PTHR31200:SF1">
    <property type="entry name" value="INO80 COMPLEX SUBUNIT C"/>
    <property type="match status" value="1"/>
</dbReference>
<dbReference type="OrthoDB" id="49520at2759"/>
<dbReference type="GO" id="GO:0031011">
    <property type="term" value="C:Ino80 complex"/>
    <property type="evidence" value="ECO:0007669"/>
    <property type="project" value="InterPro"/>
</dbReference>
<comment type="subcellular location">
    <subcellularLocation>
        <location evidence="1">Nucleus</location>
    </subcellularLocation>
</comment>
<protein>
    <submittedName>
        <fullName evidence="6">Chromatin-remodeling complex protein, putative</fullName>
    </submittedName>
</protein>
<sequence length="115" mass="13738">MEIEKVVFPFKNQNWHQRKKQLKVSKNQRQNKNLKQICASELTSRNKFNYMSIEGPPPLKPQKKYCDITGFESKYKDKSSGLQYHDKYVYEYINTSVSRPMVEQFLSLRKINVNN</sequence>
<proteinExistence type="predicted"/>
<name>I7MN28_TETTS</name>
<evidence type="ECO:0000313" key="6">
    <source>
        <dbReference type="EMBL" id="EAS07791.3"/>
    </source>
</evidence>
<gene>
    <name evidence="6" type="ORF">TTHERM_00526220</name>
</gene>